<evidence type="ECO:0000313" key="3">
    <source>
        <dbReference type="Proteomes" id="UP000095606"/>
    </source>
</evidence>
<organism evidence="2 3">
    <name type="scientific">Bacteroides faecis</name>
    <dbReference type="NCBI Taxonomy" id="674529"/>
    <lineage>
        <taxon>Bacteria</taxon>
        <taxon>Pseudomonadati</taxon>
        <taxon>Bacteroidota</taxon>
        <taxon>Bacteroidia</taxon>
        <taxon>Bacteroidales</taxon>
        <taxon>Bacteroidaceae</taxon>
        <taxon>Bacteroides</taxon>
    </lineage>
</organism>
<keyword evidence="1" id="KW-0472">Membrane</keyword>
<dbReference type="Proteomes" id="UP000095606">
    <property type="component" value="Unassembled WGS sequence"/>
</dbReference>
<feature type="transmembrane region" description="Helical" evidence="1">
    <location>
        <begin position="334"/>
        <end position="353"/>
    </location>
</feature>
<feature type="transmembrane region" description="Helical" evidence="1">
    <location>
        <begin position="304"/>
        <end position="322"/>
    </location>
</feature>
<keyword evidence="1" id="KW-1133">Transmembrane helix</keyword>
<evidence type="ECO:0000313" key="2">
    <source>
        <dbReference type="EMBL" id="CUP71684.1"/>
    </source>
</evidence>
<proteinExistence type="predicted"/>
<evidence type="ECO:0000256" key="1">
    <source>
        <dbReference type="SAM" id="Phobius"/>
    </source>
</evidence>
<name>A0A174QEB2_9BACE</name>
<sequence length="381" mass="45993">MILKIISLLLYPIMPFGAFLLSMKYFSKFYGYCIFILFGIYLNMCVIFRPQDDIYRYVEGYNRLLSGTDWLGKIDLYYWGSAMLFSYFNLSAIYVYIFWSIIYYTAMYLCLRELIKYINNNIISILFLLSSVFFISAFHFSVLRFFTASFWFIFFVKKIACSRKVNCYMCLLLICPLIHYMYYVPVIAYYIYHFFRPKIKLLLILFIITYFFSFFDYIDVLKYCGVNVFSSSSYLSEARNESMNSSYNLGKYLYLPMYLSLLWLLYIQYRRRKKLSSINYNLLCLALWGLIVLNLVSASWDFTVRFRLIAEWLCIYPIAYYYQCTRDVHYNNFIFLFPFCFLLSNWDFLFVTGPKYFNYSDVFFSNIYSVWNYCSNALNNI</sequence>
<gene>
    <name evidence="2" type="ORF">ERS852461_03217</name>
</gene>
<feature type="transmembrane region" description="Helical" evidence="1">
    <location>
        <begin position="168"/>
        <end position="192"/>
    </location>
</feature>
<dbReference type="AlphaFoldDB" id="A0A174QEB2"/>
<feature type="transmembrane region" description="Helical" evidence="1">
    <location>
        <begin position="278"/>
        <end position="298"/>
    </location>
</feature>
<protein>
    <recommendedName>
        <fullName evidence="4">EpsG family protein</fullName>
    </recommendedName>
</protein>
<feature type="transmembrane region" description="Helical" evidence="1">
    <location>
        <begin position="5"/>
        <end position="23"/>
    </location>
</feature>
<feature type="transmembrane region" description="Helical" evidence="1">
    <location>
        <begin position="93"/>
        <end position="111"/>
    </location>
</feature>
<feature type="transmembrane region" description="Helical" evidence="1">
    <location>
        <begin position="123"/>
        <end position="156"/>
    </location>
</feature>
<reference evidence="2 3" key="1">
    <citation type="submission" date="2015-09" db="EMBL/GenBank/DDBJ databases">
        <authorList>
            <consortium name="Pathogen Informatics"/>
        </authorList>
    </citation>
    <scope>NUCLEOTIDE SEQUENCE [LARGE SCALE GENOMIC DNA]</scope>
    <source>
        <strain evidence="2 3">2789STDY5834846</strain>
    </source>
</reference>
<feature type="transmembrane region" description="Helical" evidence="1">
    <location>
        <begin position="249"/>
        <end position="266"/>
    </location>
</feature>
<accession>A0A174QEB2</accession>
<dbReference type="EMBL" id="CZAE01000016">
    <property type="protein sequence ID" value="CUP71684.1"/>
    <property type="molecule type" value="Genomic_DNA"/>
</dbReference>
<feature type="transmembrane region" description="Helical" evidence="1">
    <location>
        <begin position="199"/>
        <end position="218"/>
    </location>
</feature>
<feature type="transmembrane region" description="Helical" evidence="1">
    <location>
        <begin position="29"/>
        <end position="49"/>
    </location>
</feature>
<keyword evidence="1" id="KW-0812">Transmembrane</keyword>
<evidence type="ECO:0008006" key="4">
    <source>
        <dbReference type="Google" id="ProtNLM"/>
    </source>
</evidence>